<dbReference type="Gene3D" id="3.90.550.10">
    <property type="entry name" value="Spore Coat Polysaccharide Biosynthesis Protein SpsA, Chain A"/>
    <property type="match status" value="1"/>
</dbReference>
<dbReference type="WBParaSite" id="NBR_0001395301-mRNA-1">
    <property type="protein sequence ID" value="NBR_0001395301-mRNA-1"/>
    <property type="gene ID" value="NBR_0001395301"/>
</dbReference>
<dbReference type="Pfam" id="PF03314">
    <property type="entry name" value="DUF273"/>
    <property type="match status" value="1"/>
</dbReference>
<reference evidence="1 2" key="2">
    <citation type="submission" date="2018-11" db="EMBL/GenBank/DDBJ databases">
        <authorList>
            <consortium name="Pathogen Informatics"/>
        </authorList>
    </citation>
    <scope>NUCLEOTIDE SEQUENCE [LARGE SCALE GENOMIC DNA]</scope>
</reference>
<dbReference type="InterPro" id="IPR029044">
    <property type="entry name" value="Nucleotide-diphossugar_trans"/>
</dbReference>
<dbReference type="Proteomes" id="UP000271162">
    <property type="component" value="Unassembled WGS sequence"/>
</dbReference>
<name>A0A0N4YBT4_NIPBR</name>
<evidence type="ECO:0000313" key="3">
    <source>
        <dbReference type="WBParaSite" id="NBR_0001395301-mRNA-1"/>
    </source>
</evidence>
<dbReference type="STRING" id="27835.A0A0N4YBT4"/>
<dbReference type="InterPro" id="IPR004988">
    <property type="entry name" value="DUF273"/>
</dbReference>
<accession>A0A0N4YBT4</accession>
<dbReference type="EMBL" id="UYSL01021199">
    <property type="protein sequence ID" value="VDL77543.1"/>
    <property type="molecule type" value="Genomic_DNA"/>
</dbReference>
<reference evidence="3" key="1">
    <citation type="submission" date="2017-02" db="UniProtKB">
        <authorList>
            <consortium name="WormBaseParasite"/>
        </authorList>
    </citation>
    <scope>IDENTIFICATION</scope>
</reference>
<dbReference type="PANTHER" id="PTHR31562:SF9">
    <property type="entry name" value="GLYCOSYLTRANSFERASE FAMILY 8 PROTEIN"/>
    <property type="match status" value="1"/>
</dbReference>
<keyword evidence="2" id="KW-1185">Reference proteome</keyword>
<sequence length="163" mass="18731">MLGITTISALVFIGIYLASSLPRLISFKNDYAFLLVNSTNYKALCPQRDFFFQRHCITAHVLANNNYSWVLFLDSDIGVVNENRTIEEYIRKDADIIFYDRFFNFEIMAGAYLAKKSPFATDFLHGWANFEKRLSMKFSGTDNGAIHVSELAMNLLSFPLDFH</sequence>
<gene>
    <name evidence="1" type="ORF">NBR_LOCUS13954</name>
</gene>
<evidence type="ECO:0000313" key="1">
    <source>
        <dbReference type="EMBL" id="VDL77543.1"/>
    </source>
</evidence>
<organism evidence="3">
    <name type="scientific">Nippostrongylus brasiliensis</name>
    <name type="common">Rat hookworm</name>
    <dbReference type="NCBI Taxonomy" id="27835"/>
    <lineage>
        <taxon>Eukaryota</taxon>
        <taxon>Metazoa</taxon>
        <taxon>Ecdysozoa</taxon>
        <taxon>Nematoda</taxon>
        <taxon>Chromadorea</taxon>
        <taxon>Rhabditida</taxon>
        <taxon>Rhabditina</taxon>
        <taxon>Rhabditomorpha</taxon>
        <taxon>Strongyloidea</taxon>
        <taxon>Heligmosomidae</taxon>
        <taxon>Nippostrongylus</taxon>
    </lineage>
</organism>
<dbReference type="PANTHER" id="PTHR31562">
    <property type="entry name" value="PROTEIN CBG18972"/>
    <property type="match status" value="1"/>
</dbReference>
<evidence type="ECO:0000313" key="2">
    <source>
        <dbReference type="Proteomes" id="UP000271162"/>
    </source>
</evidence>
<protein>
    <submittedName>
        <fullName evidence="3">Nucleotid_trans domain-containing protein</fullName>
    </submittedName>
</protein>
<dbReference type="AlphaFoldDB" id="A0A0N4YBT4"/>
<proteinExistence type="predicted"/>